<protein>
    <submittedName>
        <fullName evidence="1">Uncharacterized protein</fullName>
    </submittedName>
</protein>
<sequence length="97" mass="11458">MKHDSSTFVVFFYCLKKCFTCATDFAATVVHNKHIFYHWIINKTLFVDIGSRWNSICVYFHHLFQFNSIQFNSIHSISQLYSIFSNTLQTCKFALSK</sequence>
<dbReference type="EMBL" id="JYDU01000025">
    <property type="protein sequence ID" value="KRX97973.1"/>
    <property type="molecule type" value="Genomic_DNA"/>
</dbReference>
<evidence type="ECO:0000313" key="2">
    <source>
        <dbReference type="Proteomes" id="UP000054815"/>
    </source>
</evidence>
<reference evidence="1 2" key="1">
    <citation type="submission" date="2015-01" db="EMBL/GenBank/DDBJ databases">
        <title>Evolution of Trichinella species and genotypes.</title>
        <authorList>
            <person name="Korhonen P.K."/>
            <person name="Edoardo P."/>
            <person name="Giuseppe L.R."/>
            <person name="Gasser R.B."/>
        </authorList>
    </citation>
    <scope>NUCLEOTIDE SEQUENCE [LARGE SCALE GENOMIC DNA]</scope>
    <source>
        <strain evidence="1">ISS141</strain>
    </source>
</reference>
<name>A0A0V0YCQ5_TRIPS</name>
<dbReference type="Proteomes" id="UP000054815">
    <property type="component" value="Unassembled WGS sequence"/>
</dbReference>
<gene>
    <name evidence="1" type="ORF">T4E_7247</name>
</gene>
<accession>A0A0V0YCQ5</accession>
<evidence type="ECO:0000313" key="1">
    <source>
        <dbReference type="EMBL" id="KRX97973.1"/>
    </source>
</evidence>
<proteinExistence type="predicted"/>
<organism evidence="1 2">
    <name type="scientific">Trichinella pseudospiralis</name>
    <name type="common">Parasitic roundworm</name>
    <dbReference type="NCBI Taxonomy" id="6337"/>
    <lineage>
        <taxon>Eukaryota</taxon>
        <taxon>Metazoa</taxon>
        <taxon>Ecdysozoa</taxon>
        <taxon>Nematoda</taxon>
        <taxon>Enoplea</taxon>
        <taxon>Dorylaimia</taxon>
        <taxon>Trichinellida</taxon>
        <taxon>Trichinellidae</taxon>
        <taxon>Trichinella</taxon>
    </lineage>
</organism>
<dbReference type="AlphaFoldDB" id="A0A0V0YCQ5"/>
<comment type="caution">
    <text evidence="1">The sequence shown here is derived from an EMBL/GenBank/DDBJ whole genome shotgun (WGS) entry which is preliminary data.</text>
</comment>